<proteinExistence type="predicted"/>
<accession>A0A344TQJ3</accession>
<reference evidence="1 2" key="1">
    <citation type="submission" date="2018-07" db="EMBL/GenBank/DDBJ databases">
        <title>Genome sequencing of Runella.</title>
        <authorList>
            <person name="Baek M.-G."/>
            <person name="Yi H."/>
        </authorList>
    </citation>
    <scope>NUCLEOTIDE SEQUENCE [LARGE SCALE GENOMIC DNA]</scope>
    <source>
        <strain evidence="1 2">HYN0085</strain>
    </source>
</reference>
<dbReference type="KEGG" id="run:DR864_25820"/>
<evidence type="ECO:0008006" key="3">
    <source>
        <dbReference type="Google" id="ProtNLM"/>
    </source>
</evidence>
<dbReference type="Pfam" id="PF15428">
    <property type="entry name" value="Imm26"/>
    <property type="match status" value="1"/>
</dbReference>
<keyword evidence="2" id="KW-1185">Reference proteome</keyword>
<dbReference type="Proteomes" id="UP000251993">
    <property type="component" value="Chromosome"/>
</dbReference>
<dbReference type="AlphaFoldDB" id="A0A344TQJ3"/>
<evidence type="ECO:0000313" key="1">
    <source>
        <dbReference type="EMBL" id="AXE20914.1"/>
    </source>
</evidence>
<protein>
    <recommendedName>
        <fullName evidence="3">Immunity protein 26</fullName>
    </recommendedName>
</protein>
<evidence type="ECO:0000313" key="2">
    <source>
        <dbReference type="Proteomes" id="UP000251993"/>
    </source>
</evidence>
<dbReference type="InterPro" id="IPR029278">
    <property type="entry name" value="Imm26"/>
</dbReference>
<sequence length="190" mass="22161">MLFIKQKSKKECVFLVVFTGIFQIDMAQKLLVITPTMASKYFIMKKVVYKEGDIFLISLGDKIFTGLIVKRKEKSKILLGYFWPIQINTGNDFLNTVLSIPPILIRQFSGLGFDLGRWKVIGRLLEWDSNNWPVPEFKKKDFFTNNYYAVQYDDDLEFMNERLITFKEASHLFEDGLSGFEALETRLLSL</sequence>
<gene>
    <name evidence="1" type="ORF">DR864_25820</name>
</gene>
<organism evidence="1 2">
    <name type="scientific">Runella rosea</name>
    <dbReference type="NCBI Taxonomy" id="2259595"/>
    <lineage>
        <taxon>Bacteria</taxon>
        <taxon>Pseudomonadati</taxon>
        <taxon>Bacteroidota</taxon>
        <taxon>Cytophagia</taxon>
        <taxon>Cytophagales</taxon>
        <taxon>Spirosomataceae</taxon>
        <taxon>Runella</taxon>
    </lineage>
</organism>
<name>A0A344TQJ3_9BACT</name>
<dbReference type="OrthoDB" id="8780040at2"/>
<dbReference type="EMBL" id="CP030850">
    <property type="protein sequence ID" value="AXE20914.1"/>
    <property type="molecule type" value="Genomic_DNA"/>
</dbReference>